<protein>
    <recommendedName>
        <fullName evidence="1">DUF6984 domain-containing protein</fullName>
    </recommendedName>
</protein>
<evidence type="ECO:0000313" key="2">
    <source>
        <dbReference type="EMBL" id="RZU29008.1"/>
    </source>
</evidence>
<comment type="caution">
    <text evidence="2">The sequence shown here is derived from an EMBL/GenBank/DDBJ whole genome shotgun (WGS) entry which is preliminary data.</text>
</comment>
<sequence length="122" mass="14073">MSDASQFTSSNPTRPLHYEEQELIRSLVSDILAKPILERTLANCRVVDMQDGGMGSIRFIQPERRVFGRTLVEAQYTDIDGVLVSITVNVDQEDQLFEVDFWKVDFSPLKRYPQPKDLLIKR</sequence>
<gene>
    <name evidence="2" type="ORF">BDD14_6596</name>
</gene>
<evidence type="ECO:0000313" key="3">
    <source>
        <dbReference type="Proteomes" id="UP000292958"/>
    </source>
</evidence>
<organism evidence="2 3">
    <name type="scientific">Edaphobacter modestus</name>
    <dbReference type="NCBI Taxonomy" id="388466"/>
    <lineage>
        <taxon>Bacteria</taxon>
        <taxon>Pseudomonadati</taxon>
        <taxon>Acidobacteriota</taxon>
        <taxon>Terriglobia</taxon>
        <taxon>Terriglobales</taxon>
        <taxon>Acidobacteriaceae</taxon>
        <taxon>Edaphobacter</taxon>
    </lineage>
</organism>
<dbReference type="InterPro" id="IPR054253">
    <property type="entry name" value="DUF6984"/>
</dbReference>
<feature type="domain" description="DUF6984" evidence="1">
    <location>
        <begin position="14"/>
        <end position="113"/>
    </location>
</feature>
<proteinExistence type="predicted"/>
<keyword evidence="3" id="KW-1185">Reference proteome</keyword>
<accession>A0A4Q7XY33</accession>
<name>A0A4Q7XY33_9BACT</name>
<reference evidence="2 3" key="1">
    <citation type="submission" date="2019-02" db="EMBL/GenBank/DDBJ databases">
        <title>Genomic Encyclopedia of Archaeal and Bacterial Type Strains, Phase II (KMG-II): from individual species to whole genera.</title>
        <authorList>
            <person name="Goeker M."/>
        </authorList>
    </citation>
    <scope>NUCLEOTIDE SEQUENCE [LARGE SCALE GENOMIC DNA]</scope>
    <source>
        <strain evidence="2 3">DSM 18101</strain>
    </source>
</reference>
<dbReference type="AlphaFoldDB" id="A0A4Q7XY33"/>
<dbReference type="Proteomes" id="UP000292958">
    <property type="component" value="Unassembled WGS sequence"/>
</dbReference>
<evidence type="ECO:0000259" key="1">
    <source>
        <dbReference type="Pfam" id="PF22480"/>
    </source>
</evidence>
<dbReference type="EMBL" id="SHKW01000008">
    <property type="protein sequence ID" value="RZU29008.1"/>
    <property type="molecule type" value="Genomic_DNA"/>
</dbReference>
<dbReference type="Pfam" id="PF22480">
    <property type="entry name" value="DUF6984"/>
    <property type="match status" value="1"/>
</dbReference>